<dbReference type="GO" id="GO:0035999">
    <property type="term" value="P:tetrahydrofolate interconversion"/>
    <property type="evidence" value="ECO:0007669"/>
    <property type="project" value="TreeGrafter"/>
</dbReference>
<keyword evidence="5" id="KW-0460">Magnesium</keyword>
<dbReference type="InterPro" id="IPR037171">
    <property type="entry name" value="NagB/RpiA_transferase-like"/>
</dbReference>
<evidence type="ECO:0000256" key="1">
    <source>
        <dbReference type="ARBA" id="ARBA00010638"/>
    </source>
</evidence>
<dbReference type="GO" id="GO:0030272">
    <property type="term" value="F:5-formyltetrahydrofolate cyclo-ligase activity"/>
    <property type="evidence" value="ECO:0007669"/>
    <property type="project" value="UniProtKB-EC"/>
</dbReference>
<dbReference type="RefSeq" id="WP_163611381.1">
    <property type="nucleotide sequence ID" value="NZ_JAAGWB010000034.1"/>
</dbReference>
<organism evidence="7 9">
    <name type="scientific">Modestobacter muralis</name>
    <dbReference type="NCBI Taxonomy" id="1608614"/>
    <lineage>
        <taxon>Bacteria</taxon>
        <taxon>Bacillati</taxon>
        <taxon>Actinomycetota</taxon>
        <taxon>Actinomycetes</taxon>
        <taxon>Geodermatophilales</taxon>
        <taxon>Geodermatophilaceae</taxon>
        <taxon>Modestobacter</taxon>
    </lineage>
</organism>
<evidence type="ECO:0000313" key="6">
    <source>
        <dbReference type="EMBL" id="NEK94818.1"/>
    </source>
</evidence>
<keyword evidence="3 4" id="KW-0067">ATP-binding</keyword>
<dbReference type="SUPFAM" id="SSF100950">
    <property type="entry name" value="NagB/RpiA/CoA transferase-like"/>
    <property type="match status" value="1"/>
</dbReference>
<keyword evidence="2 4" id="KW-0547">Nucleotide-binding</keyword>
<dbReference type="GO" id="GO:0005524">
    <property type="term" value="F:ATP binding"/>
    <property type="evidence" value="ECO:0007669"/>
    <property type="project" value="UniProtKB-KW"/>
</dbReference>
<dbReference type="PANTHER" id="PTHR23407:SF1">
    <property type="entry name" value="5-FORMYLTETRAHYDROFOLATE CYCLO-LIGASE"/>
    <property type="match status" value="1"/>
</dbReference>
<proteinExistence type="inferred from homology"/>
<dbReference type="Gene3D" id="3.40.50.10420">
    <property type="entry name" value="NagB/RpiA/CoA transferase-like"/>
    <property type="match status" value="1"/>
</dbReference>
<sequence>MADSPVVVNAKATLRTSVLARRAARPAGERAAAADALAEALVAAPAVRAATVVAGYVPLAEEPGAGRLPAALPGRVLLPVVPDQGRELSWVVAGGALVPGRFGLLEPAGPRLPAGALAEADVVVVPALAVAAGGARLGRGGGFYDRALQHARPDAVLVALVFDDELVAALPVGEHDRRVDAVVTPSGGWLYLS</sequence>
<dbReference type="PIRSF" id="PIRSF006806">
    <property type="entry name" value="FTHF_cligase"/>
    <property type="match status" value="1"/>
</dbReference>
<dbReference type="AlphaFoldDB" id="A0A6P0HA44"/>
<dbReference type="PANTHER" id="PTHR23407">
    <property type="entry name" value="ATPASE INHIBITOR/5-FORMYLTETRAHYDROFOLATE CYCLO-LIGASE"/>
    <property type="match status" value="1"/>
</dbReference>
<keyword evidence="8" id="KW-1185">Reference proteome</keyword>
<dbReference type="EC" id="6.3.3.2" evidence="5"/>
<protein>
    <recommendedName>
        <fullName evidence="5">5-formyltetrahydrofolate cyclo-ligase</fullName>
        <ecNumber evidence="5">6.3.3.2</ecNumber>
    </recommendedName>
</protein>
<evidence type="ECO:0000313" key="8">
    <source>
        <dbReference type="Proteomes" id="UP000468828"/>
    </source>
</evidence>
<dbReference type="Pfam" id="PF01812">
    <property type="entry name" value="5-FTHF_cyc-lig"/>
    <property type="match status" value="1"/>
</dbReference>
<name>A0A6P0HA44_9ACTN</name>
<dbReference type="Proteomes" id="UP000468828">
    <property type="component" value="Unassembled WGS sequence"/>
</dbReference>
<feature type="binding site" evidence="4">
    <location>
        <begin position="11"/>
        <end position="15"/>
    </location>
    <ligand>
        <name>ATP</name>
        <dbReference type="ChEBI" id="CHEBI:30616"/>
    </ligand>
</feature>
<accession>A0A6P0HA44</accession>
<evidence type="ECO:0000256" key="4">
    <source>
        <dbReference type="PIRSR" id="PIRSR006806-1"/>
    </source>
</evidence>
<feature type="binding site" evidence="4">
    <location>
        <position position="57"/>
    </location>
    <ligand>
        <name>substrate</name>
    </ligand>
</feature>
<evidence type="ECO:0000313" key="9">
    <source>
        <dbReference type="Proteomes" id="UP000471152"/>
    </source>
</evidence>
<dbReference type="InterPro" id="IPR002698">
    <property type="entry name" value="FTHF_cligase"/>
</dbReference>
<dbReference type="InterPro" id="IPR024185">
    <property type="entry name" value="FTHF_cligase-like_sf"/>
</dbReference>
<comment type="caution">
    <text evidence="7">The sequence shown here is derived from an EMBL/GenBank/DDBJ whole genome shotgun (WGS) entry which is preliminary data.</text>
</comment>
<reference evidence="6 8" key="1">
    <citation type="submission" date="2020-01" db="EMBL/GenBank/DDBJ databases">
        <title>the WGS Modestobacter muralis CPCC 204518.</title>
        <authorList>
            <person name="Jiang Z."/>
        </authorList>
    </citation>
    <scope>NUCLEOTIDE SEQUENCE [LARGE SCALE GENOMIC DNA]</scope>
    <source>
        <strain evidence="6 8">DSM 100205</strain>
    </source>
</reference>
<comment type="cofactor">
    <cofactor evidence="5">
        <name>Mg(2+)</name>
        <dbReference type="ChEBI" id="CHEBI:18420"/>
    </cofactor>
</comment>
<comment type="catalytic activity">
    <reaction evidence="5">
        <text>(6S)-5-formyl-5,6,7,8-tetrahydrofolate + ATP = (6R)-5,10-methenyltetrahydrofolate + ADP + phosphate</text>
        <dbReference type="Rhea" id="RHEA:10488"/>
        <dbReference type="ChEBI" id="CHEBI:30616"/>
        <dbReference type="ChEBI" id="CHEBI:43474"/>
        <dbReference type="ChEBI" id="CHEBI:57455"/>
        <dbReference type="ChEBI" id="CHEBI:57457"/>
        <dbReference type="ChEBI" id="CHEBI:456216"/>
        <dbReference type="EC" id="6.3.3.2"/>
    </reaction>
</comment>
<keyword evidence="7" id="KW-0436">Ligase</keyword>
<dbReference type="Proteomes" id="UP000471152">
    <property type="component" value="Unassembled WGS sequence"/>
</dbReference>
<feature type="binding site" evidence="4">
    <location>
        <position position="62"/>
    </location>
    <ligand>
        <name>substrate</name>
    </ligand>
</feature>
<evidence type="ECO:0000256" key="5">
    <source>
        <dbReference type="RuleBase" id="RU361279"/>
    </source>
</evidence>
<feature type="binding site" evidence="4">
    <location>
        <begin position="136"/>
        <end position="144"/>
    </location>
    <ligand>
        <name>ATP</name>
        <dbReference type="ChEBI" id="CHEBI:30616"/>
    </ligand>
</feature>
<dbReference type="NCBIfam" id="TIGR02727">
    <property type="entry name" value="MTHFS_bact"/>
    <property type="match status" value="1"/>
</dbReference>
<dbReference type="GO" id="GO:0009396">
    <property type="term" value="P:folic acid-containing compound biosynthetic process"/>
    <property type="evidence" value="ECO:0007669"/>
    <property type="project" value="TreeGrafter"/>
</dbReference>
<evidence type="ECO:0000256" key="2">
    <source>
        <dbReference type="ARBA" id="ARBA00022741"/>
    </source>
</evidence>
<evidence type="ECO:0000256" key="3">
    <source>
        <dbReference type="ARBA" id="ARBA00022840"/>
    </source>
</evidence>
<keyword evidence="5" id="KW-0479">Metal-binding</keyword>
<evidence type="ECO:0000313" key="7">
    <source>
        <dbReference type="EMBL" id="NEN51706.1"/>
    </source>
</evidence>
<dbReference type="GO" id="GO:0046872">
    <property type="term" value="F:metal ion binding"/>
    <property type="evidence" value="ECO:0007669"/>
    <property type="project" value="UniProtKB-KW"/>
</dbReference>
<dbReference type="EMBL" id="JAAGWH010000032">
    <property type="protein sequence ID" value="NEK94818.1"/>
    <property type="molecule type" value="Genomic_DNA"/>
</dbReference>
<gene>
    <name evidence="7" type="ORF">G3R41_12295</name>
    <name evidence="6" type="ORF">GCU67_11640</name>
</gene>
<comment type="similarity">
    <text evidence="1 5">Belongs to the 5-formyltetrahydrofolate cyclo-ligase family.</text>
</comment>
<reference evidence="7 9" key="2">
    <citation type="submission" date="2020-02" db="EMBL/GenBank/DDBJ databases">
        <title>The WGS of Modestobacter muralis DSM 100205.</title>
        <authorList>
            <person name="Jiang Z."/>
        </authorList>
    </citation>
    <scope>NUCLEOTIDE SEQUENCE [LARGE SCALE GENOMIC DNA]</scope>
    <source>
        <strain evidence="7 9">DSM 100205</strain>
    </source>
</reference>
<dbReference type="EMBL" id="JAAGWB010000034">
    <property type="protein sequence ID" value="NEN51706.1"/>
    <property type="molecule type" value="Genomic_DNA"/>
</dbReference>